<reference evidence="2" key="2">
    <citation type="journal article" date="2015" name="Fish Shellfish Immunol.">
        <title>Early steps in the European eel (Anguilla anguilla)-Vibrio vulnificus interaction in the gills: Role of the RtxA13 toxin.</title>
        <authorList>
            <person name="Callol A."/>
            <person name="Pajuelo D."/>
            <person name="Ebbesson L."/>
            <person name="Teles M."/>
            <person name="MacKenzie S."/>
            <person name="Amaro C."/>
        </authorList>
    </citation>
    <scope>NUCLEOTIDE SEQUENCE</scope>
</reference>
<keyword evidence="1" id="KW-0812">Transmembrane</keyword>
<dbReference type="EMBL" id="GBXM01056093">
    <property type="protein sequence ID" value="JAH52484.1"/>
    <property type="molecule type" value="Transcribed_RNA"/>
</dbReference>
<reference evidence="2" key="1">
    <citation type="submission" date="2014-11" db="EMBL/GenBank/DDBJ databases">
        <authorList>
            <person name="Amaro Gonzalez C."/>
        </authorList>
    </citation>
    <scope>NUCLEOTIDE SEQUENCE</scope>
</reference>
<keyword evidence="1" id="KW-0472">Membrane</keyword>
<evidence type="ECO:0000256" key="1">
    <source>
        <dbReference type="SAM" id="Phobius"/>
    </source>
</evidence>
<sequence length="38" mass="4381">MYCPSAILICLYDPSLCLTATLLCFAYYRTFYLSCICQ</sequence>
<dbReference type="AlphaFoldDB" id="A0A0E9TFN9"/>
<keyword evidence="1" id="KW-1133">Transmembrane helix</keyword>
<feature type="transmembrane region" description="Helical" evidence="1">
    <location>
        <begin position="6"/>
        <end position="28"/>
    </location>
</feature>
<evidence type="ECO:0000313" key="2">
    <source>
        <dbReference type="EMBL" id="JAH52484.1"/>
    </source>
</evidence>
<name>A0A0E9TFN9_ANGAN</name>
<proteinExistence type="predicted"/>
<organism evidence="2">
    <name type="scientific">Anguilla anguilla</name>
    <name type="common">European freshwater eel</name>
    <name type="synonym">Muraena anguilla</name>
    <dbReference type="NCBI Taxonomy" id="7936"/>
    <lineage>
        <taxon>Eukaryota</taxon>
        <taxon>Metazoa</taxon>
        <taxon>Chordata</taxon>
        <taxon>Craniata</taxon>
        <taxon>Vertebrata</taxon>
        <taxon>Euteleostomi</taxon>
        <taxon>Actinopterygii</taxon>
        <taxon>Neopterygii</taxon>
        <taxon>Teleostei</taxon>
        <taxon>Anguilliformes</taxon>
        <taxon>Anguillidae</taxon>
        <taxon>Anguilla</taxon>
    </lineage>
</organism>
<protein>
    <submittedName>
        <fullName evidence="2">Uncharacterized protein</fullName>
    </submittedName>
</protein>
<accession>A0A0E9TFN9</accession>